<keyword evidence="2" id="KW-1185">Reference proteome</keyword>
<dbReference type="OrthoDB" id="9095800at2"/>
<gene>
    <name evidence="1" type="ORF">SAMN05192542_10412</name>
</gene>
<protein>
    <recommendedName>
        <fullName evidence="3">DUF4279 domain-containing protein</fullName>
    </recommendedName>
</protein>
<dbReference type="EMBL" id="FOAJ01000004">
    <property type="protein sequence ID" value="SEK89018.1"/>
    <property type="molecule type" value="Genomic_DNA"/>
</dbReference>
<reference evidence="2" key="1">
    <citation type="submission" date="2016-10" db="EMBL/GenBank/DDBJ databases">
        <authorList>
            <person name="Varghese N."/>
            <person name="Submissions S."/>
        </authorList>
    </citation>
    <scope>NUCLEOTIDE SEQUENCE [LARGE SCALE GENOMIC DNA]</scope>
    <source>
        <strain evidence="2">LMG 26416</strain>
    </source>
</reference>
<evidence type="ECO:0008006" key="3">
    <source>
        <dbReference type="Google" id="ProtNLM"/>
    </source>
</evidence>
<dbReference type="RefSeq" id="WP_090548269.1">
    <property type="nucleotide sequence ID" value="NZ_FNSR01000002.1"/>
</dbReference>
<accession>A0A1H7KQK1</accession>
<organism evidence="1 2">
    <name type="scientific">Paraburkholderia caballeronis</name>
    <dbReference type="NCBI Taxonomy" id="416943"/>
    <lineage>
        <taxon>Bacteria</taxon>
        <taxon>Pseudomonadati</taxon>
        <taxon>Pseudomonadota</taxon>
        <taxon>Betaproteobacteria</taxon>
        <taxon>Burkholderiales</taxon>
        <taxon>Burkholderiaceae</taxon>
        <taxon>Paraburkholderia</taxon>
    </lineage>
</organism>
<dbReference type="Proteomes" id="UP000199120">
    <property type="component" value="Unassembled WGS sequence"/>
</dbReference>
<proteinExistence type="predicted"/>
<evidence type="ECO:0000313" key="1">
    <source>
        <dbReference type="EMBL" id="SEK89018.1"/>
    </source>
</evidence>
<evidence type="ECO:0000313" key="2">
    <source>
        <dbReference type="Proteomes" id="UP000199120"/>
    </source>
</evidence>
<sequence length="147" mass="16165">MIGRTKTGTKKDDQLANATIYISGDSIAPAFWSGYFGIEPDIAITKGQPFVTPAGRLSRVPGRLGLWGVGSKTAVHSGSLEPHLRYLVERLGLPRSDLRDLLQEQGAKLALWCYWMNDAGDRVPDVPSDIRAMIEMMGGTIEIDEYK</sequence>
<name>A0A1H7KQK1_9BURK</name>
<dbReference type="AlphaFoldDB" id="A0A1H7KQK1"/>
<dbReference type="STRING" id="416943.SAMN05445871_4167"/>